<reference evidence="1 2" key="1">
    <citation type="submission" date="2016-10" db="EMBL/GenBank/DDBJ databases">
        <authorList>
            <person name="de Groot N.N."/>
        </authorList>
    </citation>
    <scope>NUCLEOTIDE SEQUENCE [LARGE SCALE GENOMIC DNA]</scope>
    <source>
        <strain evidence="1 2">DSM 18180</strain>
    </source>
</reference>
<dbReference type="Proteomes" id="UP000182544">
    <property type="component" value="Unassembled WGS sequence"/>
</dbReference>
<accession>A0A1K2IQJ0</accession>
<protein>
    <submittedName>
        <fullName evidence="1">Nuclease-related domain-containing protein</fullName>
    </submittedName>
</protein>
<organism evidence="1 2">
    <name type="scientific">Flaviramulus basaltis</name>
    <dbReference type="NCBI Taxonomy" id="369401"/>
    <lineage>
        <taxon>Bacteria</taxon>
        <taxon>Pseudomonadati</taxon>
        <taxon>Bacteroidota</taxon>
        <taxon>Flavobacteriia</taxon>
        <taxon>Flavobacteriales</taxon>
        <taxon>Flavobacteriaceae</taxon>
        <taxon>Flaviramulus</taxon>
    </lineage>
</organism>
<gene>
    <name evidence="1" type="ORF">SAMN05428642_10510</name>
</gene>
<dbReference type="AlphaFoldDB" id="A0A1K2IQJ0"/>
<dbReference type="STRING" id="369401.SAMN05428642_10510"/>
<dbReference type="OrthoDB" id="570299at2"/>
<evidence type="ECO:0000313" key="1">
    <source>
        <dbReference type="EMBL" id="SFZ94709.1"/>
    </source>
</evidence>
<dbReference type="EMBL" id="FPKV01000005">
    <property type="protein sequence ID" value="SFZ94709.1"/>
    <property type="molecule type" value="Genomic_DNA"/>
</dbReference>
<sequence length="397" mass="46273">MTPSEKYIAHLCRISFLPFWSFPNPIGKNGKELCDLLVVCANTVIIISVKDIKFSEHKNQEIQQKRWSKKAIESSINQIKGAERHLNSVDCILLKDRKTSIQLPKKDQRVIYRIAIAFGSDKDYQIPIGNYQEEFVHIFDEKSTATILSELDTITDFTNYLFAKEKFLENCNLLVACEVDFLAIYIETTLEFDQPVDVLTCPDDLWVSYLTSQEYYNWRETIKPSFIWDYMINHLFNYHITDSTSQERRDNMEFAVRLINQENRMNRIELGICLDDAINKKSNARMLLPQENANHLYVFIPLTQDNWDGKEQELELRCIVARKLNPSIHNVIGIAIGSNTKGESVFDICHHYIPNLTDEFLKNATKIQEEFGYFQNPKMSNSSEFRDNPFEAFGFKP</sequence>
<name>A0A1K2IQJ0_9FLAO</name>
<evidence type="ECO:0000313" key="2">
    <source>
        <dbReference type="Proteomes" id="UP000182544"/>
    </source>
</evidence>
<proteinExistence type="predicted"/>
<keyword evidence="2" id="KW-1185">Reference proteome</keyword>